<keyword evidence="2" id="KW-1185">Reference proteome</keyword>
<sequence>MGDIRQYILRALNHGFRAYLVGEVLYRSRFLESICFQQHCEMDSSWTRPSNRIAIILDKKEMHNHAWHGGDQGGGINVGTPSLSHLMKENRVHVVDETMNGVPYGHGCPSSSMSNINLAQVPPPIQVEDANYVANSSR</sequence>
<dbReference type="EMBL" id="JACEIK010006094">
    <property type="protein sequence ID" value="MCE2055073.1"/>
    <property type="molecule type" value="Genomic_DNA"/>
</dbReference>
<dbReference type="Proteomes" id="UP000823775">
    <property type="component" value="Unassembled WGS sequence"/>
</dbReference>
<organism evidence="1 2">
    <name type="scientific">Datura stramonium</name>
    <name type="common">Jimsonweed</name>
    <name type="synonym">Common thornapple</name>
    <dbReference type="NCBI Taxonomy" id="4076"/>
    <lineage>
        <taxon>Eukaryota</taxon>
        <taxon>Viridiplantae</taxon>
        <taxon>Streptophyta</taxon>
        <taxon>Embryophyta</taxon>
        <taxon>Tracheophyta</taxon>
        <taxon>Spermatophyta</taxon>
        <taxon>Magnoliopsida</taxon>
        <taxon>eudicotyledons</taxon>
        <taxon>Gunneridae</taxon>
        <taxon>Pentapetalae</taxon>
        <taxon>asterids</taxon>
        <taxon>lamiids</taxon>
        <taxon>Solanales</taxon>
        <taxon>Solanaceae</taxon>
        <taxon>Solanoideae</taxon>
        <taxon>Datureae</taxon>
        <taxon>Datura</taxon>
    </lineage>
</organism>
<reference evidence="1 2" key="1">
    <citation type="journal article" date="2021" name="BMC Genomics">
        <title>Datura genome reveals duplications of psychoactive alkaloid biosynthetic genes and high mutation rate following tissue culture.</title>
        <authorList>
            <person name="Rajewski A."/>
            <person name="Carter-House D."/>
            <person name="Stajich J."/>
            <person name="Litt A."/>
        </authorList>
    </citation>
    <scope>NUCLEOTIDE SEQUENCE [LARGE SCALE GENOMIC DNA]</scope>
    <source>
        <strain evidence="1">AR-01</strain>
    </source>
</reference>
<proteinExistence type="predicted"/>
<protein>
    <submittedName>
        <fullName evidence="1">Uncharacterized protein</fullName>
    </submittedName>
</protein>
<comment type="caution">
    <text evidence="1">The sequence shown here is derived from an EMBL/GenBank/DDBJ whole genome shotgun (WGS) entry which is preliminary data.</text>
</comment>
<evidence type="ECO:0000313" key="2">
    <source>
        <dbReference type="Proteomes" id="UP000823775"/>
    </source>
</evidence>
<evidence type="ECO:0000313" key="1">
    <source>
        <dbReference type="EMBL" id="MCE2055073.1"/>
    </source>
</evidence>
<accession>A0ABS8W065</accession>
<gene>
    <name evidence="1" type="ORF">HAX54_041891</name>
</gene>
<name>A0ABS8W065_DATST</name>